<feature type="compositionally biased region" description="Acidic residues" evidence="1">
    <location>
        <begin position="141"/>
        <end position="152"/>
    </location>
</feature>
<dbReference type="GeneID" id="41974658"/>
<accession>A0A507AZ74</accession>
<proteinExistence type="predicted"/>
<feature type="region of interest" description="Disordered" evidence="1">
    <location>
        <begin position="202"/>
        <end position="226"/>
    </location>
</feature>
<dbReference type="Proteomes" id="UP000319257">
    <property type="component" value="Unassembled WGS sequence"/>
</dbReference>
<reference evidence="2 3" key="1">
    <citation type="submission" date="2019-06" db="EMBL/GenBank/DDBJ databases">
        <title>Draft genome sequence of the filamentous fungus Phialemoniopsis curvata isolated from diesel fuel.</title>
        <authorList>
            <person name="Varaljay V.A."/>
            <person name="Lyon W.J."/>
            <person name="Crouch A.L."/>
            <person name="Drake C.E."/>
            <person name="Hollomon J.M."/>
            <person name="Nadeau L.J."/>
            <person name="Nunn H.S."/>
            <person name="Stevenson B.S."/>
            <person name="Bojanowski C.L."/>
            <person name="Crookes-Goodson W.J."/>
        </authorList>
    </citation>
    <scope>NUCLEOTIDE SEQUENCE [LARGE SCALE GENOMIC DNA]</scope>
    <source>
        <strain evidence="2 3">D216</strain>
    </source>
</reference>
<feature type="region of interest" description="Disordered" evidence="1">
    <location>
        <begin position="92"/>
        <end position="181"/>
    </location>
</feature>
<dbReference type="EMBL" id="SKBQ01000043">
    <property type="protein sequence ID" value="TPX12096.1"/>
    <property type="molecule type" value="Genomic_DNA"/>
</dbReference>
<organism evidence="2 3">
    <name type="scientific">Thyridium curvatum</name>
    <dbReference type="NCBI Taxonomy" id="1093900"/>
    <lineage>
        <taxon>Eukaryota</taxon>
        <taxon>Fungi</taxon>
        <taxon>Dikarya</taxon>
        <taxon>Ascomycota</taxon>
        <taxon>Pezizomycotina</taxon>
        <taxon>Sordariomycetes</taxon>
        <taxon>Sordariomycetidae</taxon>
        <taxon>Thyridiales</taxon>
        <taxon>Thyridiaceae</taxon>
        <taxon>Thyridium</taxon>
    </lineage>
</organism>
<evidence type="ECO:0000313" key="2">
    <source>
        <dbReference type="EMBL" id="TPX12096.1"/>
    </source>
</evidence>
<keyword evidence="3" id="KW-1185">Reference proteome</keyword>
<comment type="caution">
    <text evidence="2">The sequence shown here is derived from an EMBL/GenBank/DDBJ whole genome shotgun (WGS) entry which is preliminary data.</text>
</comment>
<dbReference type="RefSeq" id="XP_030993807.1">
    <property type="nucleotide sequence ID" value="XM_031141930.1"/>
</dbReference>
<evidence type="ECO:0000313" key="3">
    <source>
        <dbReference type="Proteomes" id="UP000319257"/>
    </source>
</evidence>
<dbReference type="InParanoid" id="A0A507AZ74"/>
<protein>
    <submittedName>
        <fullName evidence="2">Uncharacterized protein</fullName>
    </submittedName>
</protein>
<feature type="compositionally biased region" description="Basic and acidic residues" evidence="1">
    <location>
        <begin position="155"/>
        <end position="164"/>
    </location>
</feature>
<dbReference type="AlphaFoldDB" id="A0A507AZ74"/>
<feature type="compositionally biased region" description="Low complexity" evidence="1">
    <location>
        <begin position="117"/>
        <end position="127"/>
    </location>
</feature>
<evidence type="ECO:0000256" key="1">
    <source>
        <dbReference type="SAM" id="MobiDB-lite"/>
    </source>
</evidence>
<dbReference type="OrthoDB" id="5148182at2759"/>
<gene>
    <name evidence="2" type="ORF">E0L32_007211</name>
</gene>
<name>A0A507AZ74_9PEZI</name>
<feature type="compositionally biased region" description="Acidic residues" evidence="1">
    <location>
        <begin position="104"/>
        <end position="116"/>
    </location>
</feature>
<sequence>MVASNAIDYYHQTLENVRFFSPEHAEVCIVTAKDPMGMFKAVVMRAKGKTRTALLSETASSMPEALRRLHHKSAEAVHNHMTTYGCDFVRESKKRSKKGRTADSSDDESTVDDDSSSDSSEGGSIVSGFNFSKVGLKGAQSDDDAHDSDSSGDEGTSRAHDVRTGRAKARGRGIYSRSRSSSVDIVGQGEAMDNMIDRSALPTAPHFASGPNPMLRKPLSPLPPGGRMVPPPVWHDRMRQMASDAKMPTPPSSDVSPFTKFTPPNAPPMGMRHFPPTMPPLGPERAPPMLAPPPPPRDVKLHLIWPSYGEARVIEHCEPSRRVLEAVAARCVTEQKASFGMAAVPASSLRATLRHVQLGNERYSLSSFRGEDLSSLFDSAGGEKGSAMPLFEVEIERLSPFPMARPWMRNIEVINIDPSPKSSKAKSKKIDIVDN</sequence>